<dbReference type="AlphaFoldDB" id="A0A644WZR3"/>
<gene>
    <name evidence="1" type="ORF">SDC9_55713</name>
</gene>
<evidence type="ECO:0000313" key="1">
    <source>
        <dbReference type="EMBL" id="MPM09396.1"/>
    </source>
</evidence>
<reference evidence="1" key="1">
    <citation type="submission" date="2019-08" db="EMBL/GenBank/DDBJ databases">
        <authorList>
            <person name="Kucharzyk K."/>
            <person name="Murdoch R.W."/>
            <person name="Higgins S."/>
            <person name="Loffler F."/>
        </authorList>
    </citation>
    <scope>NUCLEOTIDE SEQUENCE</scope>
</reference>
<organism evidence="1">
    <name type="scientific">bioreactor metagenome</name>
    <dbReference type="NCBI Taxonomy" id="1076179"/>
    <lineage>
        <taxon>unclassified sequences</taxon>
        <taxon>metagenomes</taxon>
        <taxon>ecological metagenomes</taxon>
    </lineage>
</organism>
<protein>
    <submittedName>
        <fullName evidence="1">Uncharacterized protein</fullName>
    </submittedName>
</protein>
<dbReference type="EMBL" id="VSSQ01001564">
    <property type="protein sequence ID" value="MPM09396.1"/>
    <property type="molecule type" value="Genomic_DNA"/>
</dbReference>
<name>A0A644WZR3_9ZZZZ</name>
<proteinExistence type="predicted"/>
<sequence>MKIDKNLKNKKAELLQYYRSRAEEFLSEIKLTYGNTQYREQASAINKSLIETKDILLATLLQTAENEKWSNQEKLESILMITYTNYIVMLESRNDVWPYEYMTFSRRIGELWEPFCKLCFAYPINKVTLFIPPLFSEVKKKLSDEIEVYIDKLKISKEEKEQLKKYYYKVWGLVTSGEIKLELDLHFIYNNQKFVVDFKSGFGSNEKGNTNRLLLVASIYQNLEENYKCMIFVRADENNHYFQTLKNSGIWDAFSGAEAYNQMNLFSGFDIKSWIELNVNWEKDFKKETMQFFKQNNLDQYLIW</sequence>
<accession>A0A644WZR3</accession>
<comment type="caution">
    <text evidence="1">The sequence shown here is derived from an EMBL/GenBank/DDBJ whole genome shotgun (WGS) entry which is preliminary data.</text>
</comment>